<feature type="domain" description="SNF2 N-terminal" evidence="3">
    <location>
        <begin position="68"/>
        <end position="178"/>
    </location>
</feature>
<accession>A0A9P7EC99</accession>
<dbReference type="OrthoDB" id="3270319at2759"/>
<evidence type="ECO:0000313" key="4">
    <source>
        <dbReference type="EMBL" id="KAG1817543.1"/>
    </source>
</evidence>
<dbReference type="GeneID" id="64626810"/>
<proteinExistence type="predicted"/>
<dbReference type="InterPro" id="IPR038718">
    <property type="entry name" value="SNF2-like_sf"/>
</dbReference>
<dbReference type="Proteomes" id="UP000807769">
    <property type="component" value="Unassembled WGS sequence"/>
</dbReference>
<dbReference type="InterPro" id="IPR000330">
    <property type="entry name" value="SNF2_N"/>
</dbReference>
<keyword evidence="2" id="KW-0067">ATP-binding</keyword>
<protein>
    <recommendedName>
        <fullName evidence="3">SNF2 N-terminal domain-containing protein</fullName>
    </recommendedName>
</protein>
<dbReference type="InterPro" id="IPR027417">
    <property type="entry name" value="P-loop_NTPase"/>
</dbReference>
<dbReference type="SUPFAM" id="SSF52540">
    <property type="entry name" value="P-loop containing nucleoside triphosphate hydrolases"/>
    <property type="match status" value="1"/>
</dbReference>
<evidence type="ECO:0000256" key="2">
    <source>
        <dbReference type="ARBA" id="ARBA00022840"/>
    </source>
</evidence>
<evidence type="ECO:0000256" key="1">
    <source>
        <dbReference type="ARBA" id="ARBA00022741"/>
    </source>
</evidence>
<evidence type="ECO:0000313" key="5">
    <source>
        <dbReference type="Proteomes" id="UP000807769"/>
    </source>
</evidence>
<keyword evidence="1" id="KW-0547">Nucleotide-binding</keyword>
<dbReference type="Gene3D" id="3.40.50.10810">
    <property type="entry name" value="Tandem AAA-ATPase domain"/>
    <property type="match status" value="1"/>
</dbReference>
<dbReference type="AlphaFoldDB" id="A0A9P7EC99"/>
<reference evidence="4" key="1">
    <citation type="journal article" date="2020" name="New Phytol.">
        <title>Comparative genomics reveals dynamic genome evolution in host specialist ectomycorrhizal fungi.</title>
        <authorList>
            <person name="Lofgren L.A."/>
            <person name="Nguyen N.H."/>
            <person name="Vilgalys R."/>
            <person name="Ruytinx J."/>
            <person name="Liao H.L."/>
            <person name="Branco S."/>
            <person name="Kuo A."/>
            <person name="LaButti K."/>
            <person name="Lipzen A."/>
            <person name="Andreopoulos W."/>
            <person name="Pangilinan J."/>
            <person name="Riley R."/>
            <person name="Hundley H."/>
            <person name="Na H."/>
            <person name="Barry K."/>
            <person name="Grigoriev I.V."/>
            <person name="Stajich J.E."/>
            <person name="Kennedy P.G."/>
        </authorList>
    </citation>
    <scope>NUCLEOTIDE SEQUENCE</scope>
    <source>
        <strain evidence="4">MN1</strain>
    </source>
</reference>
<organism evidence="4 5">
    <name type="scientific">Suillus subaureus</name>
    <dbReference type="NCBI Taxonomy" id="48587"/>
    <lineage>
        <taxon>Eukaryota</taxon>
        <taxon>Fungi</taxon>
        <taxon>Dikarya</taxon>
        <taxon>Basidiomycota</taxon>
        <taxon>Agaricomycotina</taxon>
        <taxon>Agaricomycetes</taxon>
        <taxon>Agaricomycetidae</taxon>
        <taxon>Boletales</taxon>
        <taxon>Suillineae</taxon>
        <taxon>Suillaceae</taxon>
        <taxon>Suillus</taxon>
    </lineage>
</organism>
<name>A0A9P7EC99_9AGAM</name>
<sequence length="322" mass="36287">MDNETLNHLIQFPGGKPMLFAEFQSKSGLCTWEEDMLKKFIKENNNMEQLSLLWHQCVGVLAVVNKIWLSNETEGDMPGILIADEVGIGKTALMMGTITFIIDTHWVQEVAAGRGRPAGVTSNININLMHMHNASILRQPSIPNLPHIIIVPNSLINQWYSELCTFFAPKAVEIYFYLTAGIAFDEFWKGPWAMSTTPLIHHIILVTHSVHEMRNLNSNFYATLEITKVSIVKLISSGTPLYTSTKAGKDGNDHEKEHWKKLQAAQRALMHKDREEATAHTIQWMAAKQTEYQEPGVKMQICKVTSAWIAAIKCGYNGQVIQ</sequence>
<evidence type="ECO:0000259" key="3">
    <source>
        <dbReference type="Pfam" id="PF00176"/>
    </source>
</evidence>
<gene>
    <name evidence="4" type="ORF">BJ212DRAFT_1299094</name>
</gene>
<comment type="caution">
    <text evidence="4">The sequence shown here is derived from an EMBL/GenBank/DDBJ whole genome shotgun (WGS) entry which is preliminary data.</text>
</comment>
<dbReference type="RefSeq" id="XP_041193785.1">
    <property type="nucleotide sequence ID" value="XM_041332793.1"/>
</dbReference>
<keyword evidence="5" id="KW-1185">Reference proteome</keyword>
<dbReference type="Pfam" id="PF00176">
    <property type="entry name" value="SNF2-rel_dom"/>
    <property type="match status" value="1"/>
</dbReference>
<dbReference type="EMBL" id="JABBWG010000013">
    <property type="protein sequence ID" value="KAG1817543.1"/>
    <property type="molecule type" value="Genomic_DNA"/>
</dbReference>
<dbReference type="GO" id="GO:0005524">
    <property type="term" value="F:ATP binding"/>
    <property type="evidence" value="ECO:0007669"/>
    <property type="project" value="InterPro"/>
</dbReference>